<gene>
    <name evidence="2" type="ORF">C7H79_11145</name>
</gene>
<dbReference type="EMBL" id="PXXU01000033">
    <property type="protein sequence ID" value="PSJ16911.1"/>
    <property type="molecule type" value="Genomic_DNA"/>
</dbReference>
<organism evidence="2 3">
    <name type="scientific">Nitrosomonas supralitoralis</name>
    <dbReference type="NCBI Taxonomy" id="2116706"/>
    <lineage>
        <taxon>Bacteria</taxon>
        <taxon>Pseudomonadati</taxon>
        <taxon>Pseudomonadota</taxon>
        <taxon>Betaproteobacteria</taxon>
        <taxon>Nitrosomonadales</taxon>
        <taxon>Nitrosomonadaceae</taxon>
        <taxon>Nitrosomonas</taxon>
    </lineage>
</organism>
<dbReference type="RefSeq" id="WP_106707348.1">
    <property type="nucleotide sequence ID" value="NZ_PXXU01000033.1"/>
</dbReference>
<accession>A0A2P7NTW6</accession>
<keyword evidence="3" id="KW-1185">Reference proteome</keyword>
<evidence type="ECO:0000256" key="1">
    <source>
        <dbReference type="SAM" id="SignalP"/>
    </source>
</evidence>
<sequence length="110" mass="11614">MKPATLLLMIILSSTFVNAANAAGNITVETYTLAGVASIAHQNTSGVDHVAINIPGFGEEQDCTDAKQVIEESVIPMESTTKSGTVQAGLIRFTGLCVKVKQFVFAPNLF</sequence>
<proteinExistence type="predicted"/>
<reference evidence="2 3" key="1">
    <citation type="submission" date="2018-03" db="EMBL/GenBank/DDBJ databases">
        <title>Draft genome of Nitrosomonas supralitoralis APG5.</title>
        <authorList>
            <person name="Urakawa H."/>
            <person name="Lopez J.V."/>
        </authorList>
    </citation>
    <scope>NUCLEOTIDE SEQUENCE [LARGE SCALE GENOMIC DNA]</scope>
    <source>
        <strain evidence="2 3">APG5</strain>
    </source>
</reference>
<comment type="caution">
    <text evidence="2">The sequence shown here is derived from an EMBL/GenBank/DDBJ whole genome shotgun (WGS) entry which is preliminary data.</text>
</comment>
<name>A0A2P7NTW6_9PROT</name>
<feature type="chain" id="PRO_5015162634" evidence="1">
    <location>
        <begin position="20"/>
        <end position="110"/>
    </location>
</feature>
<keyword evidence="1" id="KW-0732">Signal</keyword>
<dbReference type="AlphaFoldDB" id="A0A2P7NTW6"/>
<feature type="signal peptide" evidence="1">
    <location>
        <begin position="1"/>
        <end position="19"/>
    </location>
</feature>
<evidence type="ECO:0000313" key="3">
    <source>
        <dbReference type="Proteomes" id="UP000241912"/>
    </source>
</evidence>
<protein>
    <submittedName>
        <fullName evidence="2">Uncharacterized protein</fullName>
    </submittedName>
</protein>
<evidence type="ECO:0000313" key="2">
    <source>
        <dbReference type="EMBL" id="PSJ16911.1"/>
    </source>
</evidence>
<dbReference type="Proteomes" id="UP000241912">
    <property type="component" value="Unassembled WGS sequence"/>
</dbReference>